<keyword evidence="2" id="KW-0227">DNA damage</keyword>
<dbReference type="SUPFAM" id="SSF111304">
    <property type="entry name" value="Recombination protein RecR"/>
    <property type="match status" value="1"/>
</dbReference>
<evidence type="ECO:0000256" key="6">
    <source>
        <dbReference type="ARBA" id="ARBA00023204"/>
    </source>
</evidence>
<dbReference type="InterPro" id="IPR000093">
    <property type="entry name" value="DNA_Rcmb_RecR"/>
</dbReference>
<evidence type="ECO:0000256" key="4">
    <source>
        <dbReference type="ARBA" id="ARBA00022833"/>
    </source>
</evidence>
<evidence type="ECO:0000256" key="1">
    <source>
        <dbReference type="ARBA" id="ARBA00022723"/>
    </source>
</evidence>
<dbReference type="InterPro" id="IPR015967">
    <property type="entry name" value="Rcmb_RecR_Znf"/>
</dbReference>
<dbReference type="PROSITE" id="PS01300">
    <property type="entry name" value="RECR"/>
    <property type="match status" value="1"/>
</dbReference>
<keyword evidence="1" id="KW-0479">Metal-binding</keyword>
<dbReference type="AlphaFoldDB" id="X0YX64"/>
<evidence type="ECO:0000259" key="7">
    <source>
        <dbReference type="PROSITE" id="PS50880"/>
    </source>
</evidence>
<dbReference type="PANTHER" id="PTHR30446">
    <property type="entry name" value="RECOMBINATION PROTEIN RECR"/>
    <property type="match status" value="1"/>
</dbReference>
<feature type="domain" description="Toprim" evidence="7">
    <location>
        <begin position="80"/>
        <end position="111"/>
    </location>
</feature>
<proteinExistence type="inferred from homology"/>
<organism evidence="8">
    <name type="scientific">marine sediment metagenome</name>
    <dbReference type="NCBI Taxonomy" id="412755"/>
    <lineage>
        <taxon>unclassified sequences</taxon>
        <taxon>metagenomes</taxon>
        <taxon>ecological metagenomes</taxon>
    </lineage>
</organism>
<dbReference type="Gene3D" id="3.40.1360.10">
    <property type="match status" value="1"/>
</dbReference>
<evidence type="ECO:0000313" key="8">
    <source>
        <dbReference type="EMBL" id="GAG51152.1"/>
    </source>
</evidence>
<gene>
    <name evidence="8" type="ORF">S01H1_84193</name>
</gene>
<accession>X0YX64</accession>
<sequence length="111" mass="11947">MAEAGVFDSLVNKLTGLPGIGKKTAQRLAFHIMKMSSEEALGLAKAIEDVKNKVTHCSRCLNLTEDDPCSICADMKRDRSLICIVENPSDVNALEKAGVFRGVYHVLGGAL</sequence>
<feature type="non-terminal residue" evidence="8">
    <location>
        <position position="111"/>
    </location>
</feature>
<dbReference type="InterPro" id="IPR023627">
    <property type="entry name" value="Rcmb_RecR"/>
</dbReference>
<dbReference type="GO" id="GO:0006310">
    <property type="term" value="P:DNA recombination"/>
    <property type="evidence" value="ECO:0007669"/>
    <property type="project" value="UniProtKB-KW"/>
</dbReference>
<name>X0YX64_9ZZZZ</name>
<dbReference type="GO" id="GO:0008270">
    <property type="term" value="F:zinc ion binding"/>
    <property type="evidence" value="ECO:0007669"/>
    <property type="project" value="UniProtKB-KW"/>
</dbReference>
<dbReference type="Pfam" id="PF21176">
    <property type="entry name" value="RecR_HhH"/>
    <property type="match status" value="1"/>
</dbReference>
<keyword evidence="5" id="KW-0233">DNA recombination</keyword>
<dbReference type="HAMAP" id="MF_00017">
    <property type="entry name" value="RecR"/>
    <property type="match status" value="1"/>
</dbReference>
<protein>
    <recommendedName>
        <fullName evidence="7">Toprim domain-containing protein</fullName>
    </recommendedName>
</protein>
<dbReference type="EMBL" id="BARS01057421">
    <property type="protein sequence ID" value="GAG51152.1"/>
    <property type="molecule type" value="Genomic_DNA"/>
</dbReference>
<dbReference type="GO" id="GO:0003677">
    <property type="term" value="F:DNA binding"/>
    <property type="evidence" value="ECO:0007669"/>
    <property type="project" value="InterPro"/>
</dbReference>
<dbReference type="Gene3D" id="1.10.8.420">
    <property type="entry name" value="RecR Domain 1"/>
    <property type="match status" value="1"/>
</dbReference>
<comment type="caution">
    <text evidence="8">The sequence shown here is derived from an EMBL/GenBank/DDBJ whole genome shotgun (WGS) entry which is preliminary data.</text>
</comment>
<keyword evidence="3" id="KW-0863">Zinc-finger</keyword>
<keyword evidence="4" id="KW-0862">Zinc</keyword>
<reference evidence="8" key="1">
    <citation type="journal article" date="2014" name="Front. Microbiol.">
        <title>High frequency of phylogenetically diverse reductive dehalogenase-homologous genes in deep subseafloor sedimentary metagenomes.</title>
        <authorList>
            <person name="Kawai M."/>
            <person name="Futagami T."/>
            <person name="Toyoda A."/>
            <person name="Takaki Y."/>
            <person name="Nishi S."/>
            <person name="Hori S."/>
            <person name="Arai W."/>
            <person name="Tsubouchi T."/>
            <person name="Morono Y."/>
            <person name="Uchiyama I."/>
            <person name="Ito T."/>
            <person name="Fujiyama A."/>
            <person name="Inagaki F."/>
            <person name="Takami H."/>
        </authorList>
    </citation>
    <scope>NUCLEOTIDE SEQUENCE</scope>
    <source>
        <strain evidence="8">Expedition CK06-06</strain>
    </source>
</reference>
<evidence type="ECO:0000256" key="2">
    <source>
        <dbReference type="ARBA" id="ARBA00022763"/>
    </source>
</evidence>
<dbReference type="GO" id="GO:0006281">
    <property type="term" value="P:DNA repair"/>
    <property type="evidence" value="ECO:0007669"/>
    <property type="project" value="UniProtKB-KW"/>
</dbReference>
<dbReference type="Pfam" id="PF02132">
    <property type="entry name" value="RecR_ZnF"/>
    <property type="match status" value="1"/>
</dbReference>
<dbReference type="CDD" id="cd00080">
    <property type="entry name" value="H3TH_StructSpec-5'-nucleases"/>
    <property type="match status" value="1"/>
</dbReference>
<keyword evidence="6" id="KW-0234">DNA repair</keyword>
<dbReference type="Pfam" id="PF13662">
    <property type="entry name" value="Toprim_4"/>
    <property type="match status" value="1"/>
</dbReference>
<dbReference type="PANTHER" id="PTHR30446:SF0">
    <property type="entry name" value="RECOMBINATION PROTEIN RECR"/>
    <property type="match status" value="1"/>
</dbReference>
<dbReference type="PROSITE" id="PS50880">
    <property type="entry name" value="TOPRIM"/>
    <property type="match status" value="1"/>
</dbReference>
<dbReference type="InterPro" id="IPR006171">
    <property type="entry name" value="TOPRIM_dom"/>
</dbReference>
<dbReference type="Gene3D" id="3.30.60.80">
    <property type="match status" value="1"/>
</dbReference>
<evidence type="ECO:0000256" key="5">
    <source>
        <dbReference type="ARBA" id="ARBA00023172"/>
    </source>
</evidence>
<evidence type="ECO:0000256" key="3">
    <source>
        <dbReference type="ARBA" id="ARBA00022771"/>
    </source>
</evidence>